<dbReference type="EMBL" id="GGEC01071240">
    <property type="protein sequence ID" value="MBX51724.1"/>
    <property type="molecule type" value="Transcribed_RNA"/>
</dbReference>
<protein>
    <submittedName>
        <fullName evidence="1">Uncharacterized protein</fullName>
    </submittedName>
</protein>
<name>A0A2P2PAE6_RHIMU</name>
<organism evidence="1">
    <name type="scientific">Rhizophora mucronata</name>
    <name type="common">Asiatic mangrove</name>
    <dbReference type="NCBI Taxonomy" id="61149"/>
    <lineage>
        <taxon>Eukaryota</taxon>
        <taxon>Viridiplantae</taxon>
        <taxon>Streptophyta</taxon>
        <taxon>Embryophyta</taxon>
        <taxon>Tracheophyta</taxon>
        <taxon>Spermatophyta</taxon>
        <taxon>Magnoliopsida</taxon>
        <taxon>eudicotyledons</taxon>
        <taxon>Gunneridae</taxon>
        <taxon>Pentapetalae</taxon>
        <taxon>rosids</taxon>
        <taxon>fabids</taxon>
        <taxon>Malpighiales</taxon>
        <taxon>Rhizophoraceae</taxon>
        <taxon>Rhizophora</taxon>
    </lineage>
</organism>
<sequence length="15" mass="1790">MNTQEKNLFCSYIAK</sequence>
<evidence type="ECO:0000313" key="1">
    <source>
        <dbReference type="EMBL" id="MBX51724.1"/>
    </source>
</evidence>
<proteinExistence type="predicted"/>
<accession>A0A2P2PAE6</accession>
<reference evidence="1" key="1">
    <citation type="submission" date="2018-02" db="EMBL/GenBank/DDBJ databases">
        <title>Rhizophora mucronata_Transcriptome.</title>
        <authorList>
            <person name="Meera S.P."/>
            <person name="Sreeshan A."/>
            <person name="Augustine A."/>
        </authorList>
    </citation>
    <scope>NUCLEOTIDE SEQUENCE</scope>
    <source>
        <tissue evidence="1">Leaf</tissue>
    </source>
</reference>